<dbReference type="OrthoDB" id="9812349at2"/>
<keyword evidence="1" id="KW-0472">Membrane</keyword>
<dbReference type="Pfam" id="PF05656">
    <property type="entry name" value="DUF805"/>
    <property type="match status" value="1"/>
</dbReference>
<dbReference type="InterPro" id="IPR008523">
    <property type="entry name" value="DUF805"/>
</dbReference>
<dbReference type="STRING" id="89187.ISM_12495"/>
<name>A3SMJ3_ROSNI</name>
<keyword evidence="3" id="KW-1185">Reference proteome</keyword>
<dbReference type="PANTHER" id="PTHR34980:SF2">
    <property type="entry name" value="INNER MEMBRANE PROTEIN YHAH-RELATED"/>
    <property type="match status" value="1"/>
</dbReference>
<evidence type="ECO:0000313" key="3">
    <source>
        <dbReference type="Proteomes" id="UP000005954"/>
    </source>
</evidence>
<organism evidence="2 3">
    <name type="scientific">Roseovarius nubinhibens (strain ATCC BAA-591 / DSM 15170 / ISM)</name>
    <dbReference type="NCBI Taxonomy" id="89187"/>
    <lineage>
        <taxon>Bacteria</taxon>
        <taxon>Pseudomonadati</taxon>
        <taxon>Pseudomonadota</taxon>
        <taxon>Alphaproteobacteria</taxon>
        <taxon>Rhodobacterales</taxon>
        <taxon>Roseobacteraceae</taxon>
        <taxon>Roseovarius</taxon>
    </lineage>
</organism>
<keyword evidence="1" id="KW-1133">Transmembrane helix</keyword>
<protein>
    <recommendedName>
        <fullName evidence="4">DUF805 domain-containing protein</fullName>
    </recommendedName>
</protein>
<sequence length="177" mass="19895">MGFVEAVKTCYGPNYARFSGRAARSEYWYFMLLHVLVLLCWLGLAVATDTLVALQYAYIGYLQGSPDGAPAAVWAIAGLYLAYQLISILPYSAVTTRRLHDRNISGWYFLFYMILNYIPTVALFLPALDRMLPQFFDVAVSLAMLAIFIVTILKGTEGRNRFGPDPLATRAREEIFA</sequence>
<feature type="transmembrane region" description="Helical" evidence="1">
    <location>
        <begin position="27"/>
        <end position="59"/>
    </location>
</feature>
<feature type="transmembrane region" description="Helical" evidence="1">
    <location>
        <begin position="106"/>
        <end position="128"/>
    </location>
</feature>
<dbReference type="eggNOG" id="COG3152">
    <property type="taxonomic scope" value="Bacteria"/>
</dbReference>
<dbReference type="RefSeq" id="WP_009814508.1">
    <property type="nucleotide sequence ID" value="NZ_CH724156.1"/>
</dbReference>
<accession>A3SMJ3</accession>
<dbReference type="Proteomes" id="UP000005954">
    <property type="component" value="Unassembled WGS sequence"/>
</dbReference>
<feature type="transmembrane region" description="Helical" evidence="1">
    <location>
        <begin position="134"/>
        <end position="153"/>
    </location>
</feature>
<dbReference type="PANTHER" id="PTHR34980">
    <property type="entry name" value="INNER MEMBRANE PROTEIN-RELATED-RELATED"/>
    <property type="match status" value="1"/>
</dbReference>
<evidence type="ECO:0008006" key="4">
    <source>
        <dbReference type="Google" id="ProtNLM"/>
    </source>
</evidence>
<gene>
    <name evidence="2" type="ORF">ISM_12495</name>
</gene>
<keyword evidence="1" id="KW-0812">Transmembrane</keyword>
<proteinExistence type="predicted"/>
<reference evidence="2 3" key="1">
    <citation type="submission" date="2005-12" db="EMBL/GenBank/DDBJ databases">
        <authorList>
            <person name="Moran M.A."/>
            <person name="Ferriera S."/>
            <person name="Johnson J."/>
            <person name="Kravitz S."/>
            <person name="Halpern A."/>
            <person name="Remington K."/>
            <person name="Beeson K."/>
            <person name="Tran B."/>
            <person name="Rogers Y.-H."/>
            <person name="Friedman R."/>
            <person name="Venter J.C."/>
        </authorList>
    </citation>
    <scope>NUCLEOTIDE SEQUENCE [LARGE SCALE GENOMIC DNA]</scope>
    <source>
        <strain evidence="3">ATCC BAA-591 / DSM 15170 / ISM</strain>
    </source>
</reference>
<evidence type="ECO:0000313" key="2">
    <source>
        <dbReference type="EMBL" id="EAP75683.1"/>
    </source>
</evidence>
<dbReference type="HOGENOM" id="CLU_093674_5_0_5"/>
<feature type="transmembrane region" description="Helical" evidence="1">
    <location>
        <begin position="71"/>
        <end position="94"/>
    </location>
</feature>
<dbReference type="AlphaFoldDB" id="A3SMJ3"/>
<comment type="caution">
    <text evidence="2">The sequence shown here is derived from an EMBL/GenBank/DDBJ whole genome shotgun (WGS) entry which is preliminary data.</text>
</comment>
<dbReference type="EMBL" id="AALY01000002">
    <property type="protein sequence ID" value="EAP75683.1"/>
    <property type="molecule type" value="Genomic_DNA"/>
</dbReference>
<dbReference type="GO" id="GO:0005886">
    <property type="term" value="C:plasma membrane"/>
    <property type="evidence" value="ECO:0007669"/>
    <property type="project" value="TreeGrafter"/>
</dbReference>
<evidence type="ECO:0000256" key="1">
    <source>
        <dbReference type="SAM" id="Phobius"/>
    </source>
</evidence>